<dbReference type="Pfam" id="PF00884">
    <property type="entry name" value="Sulfatase"/>
    <property type="match status" value="1"/>
</dbReference>
<keyword evidence="3" id="KW-0378">Hydrolase</keyword>
<dbReference type="PANTHER" id="PTHR42693">
    <property type="entry name" value="ARYLSULFATASE FAMILY MEMBER"/>
    <property type="match status" value="1"/>
</dbReference>
<dbReference type="SUPFAM" id="SSF53649">
    <property type="entry name" value="Alkaline phosphatase-like"/>
    <property type="match status" value="1"/>
</dbReference>
<protein>
    <submittedName>
        <fullName evidence="6">Arylsulfatase</fullName>
    </submittedName>
</protein>
<dbReference type="Proteomes" id="UP001500752">
    <property type="component" value="Unassembled WGS sequence"/>
</dbReference>
<feature type="domain" description="Sulfatase N-terminal" evidence="5">
    <location>
        <begin position="43"/>
        <end position="467"/>
    </location>
</feature>
<evidence type="ECO:0000256" key="2">
    <source>
        <dbReference type="ARBA" id="ARBA00022723"/>
    </source>
</evidence>
<dbReference type="InterPro" id="IPR017850">
    <property type="entry name" value="Alkaline_phosphatase_core_sf"/>
</dbReference>
<evidence type="ECO:0000256" key="1">
    <source>
        <dbReference type="ARBA" id="ARBA00008779"/>
    </source>
</evidence>
<dbReference type="PROSITE" id="PS00523">
    <property type="entry name" value="SULFATASE_1"/>
    <property type="match status" value="1"/>
</dbReference>
<evidence type="ECO:0000313" key="7">
    <source>
        <dbReference type="Proteomes" id="UP001500752"/>
    </source>
</evidence>
<comment type="caution">
    <text evidence="6">The sequence shown here is derived from an EMBL/GenBank/DDBJ whole genome shotgun (WGS) entry which is preliminary data.</text>
</comment>
<dbReference type="CDD" id="cd16025">
    <property type="entry name" value="PAS_like"/>
    <property type="match status" value="1"/>
</dbReference>
<keyword evidence="7" id="KW-1185">Reference proteome</keyword>
<dbReference type="RefSeq" id="WP_345152317.1">
    <property type="nucleotide sequence ID" value="NZ_BAABEO010000020.1"/>
</dbReference>
<gene>
    <name evidence="6" type="ORF">GCM10023081_32150</name>
</gene>
<dbReference type="PROSITE" id="PS00149">
    <property type="entry name" value="SULFATASE_2"/>
    <property type="match status" value="1"/>
</dbReference>
<evidence type="ECO:0000313" key="6">
    <source>
        <dbReference type="EMBL" id="GAA3692232.1"/>
    </source>
</evidence>
<dbReference type="InterPro" id="IPR000917">
    <property type="entry name" value="Sulfatase_N"/>
</dbReference>
<proteinExistence type="inferred from homology"/>
<sequence>MTQINNGSYPVRDYAGFGGMVSEKASESAPCWPPRPTAPAGAPNVVVMLMDDMGYSDISPFGGEIHTPTLEAIAGEGYRLGNYQTPPMCAPARAALLTGLNPHRAGFAYVPHMDPGFPNSAMELPADAPTLAESFRAGGYATFMVGKWHLTVESKMHDGAAKDSWPLQRGFDRYYGCMDGFTSLFHPHRLVRDNGQVVVDEYPEDYYLTDDLTDQALGMIGELRANDPAKPFFLYFAHQAVHGPVQAKERDLETYRGRYDAGWDHIRDERFARQIEIGLFGPDTRCAPRNREAGADVVPWDSLTEAQQRTFARYMEAFAAAVDNVDQNLARLANRLKAMGEYQNTIFVFTSDNGGTSEGGDTGTRSYFSRFGGVRTGLPEDWEPDVPRDPDLIGGPQTYVHYPRGWAYASNTPFRMYKTYTHGGGVRVPMLVSWPAGLPRAADDDGVRHQYAYATDIGATLLRLAGVEPLAERAGIPARPADGVAFDHWLRDASLPTLHTEQYTELNGRRAFIEGGLKAIAPAPNGPGWDEGGWELYDVAADPTETRDLAAERPDAVARLAERWRASAWENQVFPLNDDGSFNRNRPATELALEAPVTLFPGAPTLERYRSAKLVRLRSFTIEVDLHWREGDAGVLLAHGDQGGGYQLRIEDGRLVLAYNQYGAMRHASAPLEPGARSVTVGFTALPGFRWEIGVRVDGRAAFGLDEVTMLIGMAPFAGISVGLDRGGPVDWELYRRHGCFRYRGELSSVRYVPGPKAAYNPEVILELDRQLVSVFD</sequence>
<dbReference type="InterPro" id="IPR024607">
    <property type="entry name" value="Sulfatase_CS"/>
</dbReference>
<accession>A0ABP7CKD7</accession>
<organism evidence="6 7">
    <name type="scientific">Arthrobacter ginkgonis</name>
    <dbReference type="NCBI Taxonomy" id="1630594"/>
    <lineage>
        <taxon>Bacteria</taxon>
        <taxon>Bacillati</taxon>
        <taxon>Actinomycetota</taxon>
        <taxon>Actinomycetes</taxon>
        <taxon>Micrococcales</taxon>
        <taxon>Micrococcaceae</taxon>
        <taxon>Arthrobacter</taxon>
    </lineage>
</organism>
<evidence type="ECO:0000256" key="4">
    <source>
        <dbReference type="ARBA" id="ARBA00022837"/>
    </source>
</evidence>
<comment type="similarity">
    <text evidence="1">Belongs to the sulfatase family.</text>
</comment>
<reference evidence="7" key="1">
    <citation type="journal article" date="2019" name="Int. J. Syst. Evol. Microbiol.">
        <title>The Global Catalogue of Microorganisms (GCM) 10K type strain sequencing project: providing services to taxonomists for standard genome sequencing and annotation.</title>
        <authorList>
            <consortium name="The Broad Institute Genomics Platform"/>
            <consortium name="The Broad Institute Genome Sequencing Center for Infectious Disease"/>
            <person name="Wu L."/>
            <person name="Ma J."/>
        </authorList>
    </citation>
    <scope>NUCLEOTIDE SEQUENCE [LARGE SCALE GENOMIC DNA]</scope>
    <source>
        <strain evidence="7">JCM 30742</strain>
    </source>
</reference>
<dbReference type="EMBL" id="BAABEO010000020">
    <property type="protein sequence ID" value="GAA3692232.1"/>
    <property type="molecule type" value="Genomic_DNA"/>
</dbReference>
<evidence type="ECO:0000256" key="3">
    <source>
        <dbReference type="ARBA" id="ARBA00022801"/>
    </source>
</evidence>
<dbReference type="PANTHER" id="PTHR42693:SF33">
    <property type="entry name" value="ARYLSULFATASE"/>
    <property type="match status" value="1"/>
</dbReference>
<dbReference type="InterPro" id="IPR050738">
    <property type="entry name" value="Sulfatase"/>
</dbReference>
<keyword evidence="2" id="KW-0479">Metal-binding</keyword>
<evidence type="ECO:0000259" key="5">
    <source>
        <dbReference type="Pfam" id="PF00884"/>
    </source>
</evidence>
<keyword evidence="4" id="KW-0106">Calcium</keyword>
<dbReference type="Gene3D" id="3.40.720.10">
    <property type="entry name" value="Alkaline Phosphatase, subunit A"/>
    <property type="match status" value="1"/>
</dbReference>
<name>A0ABP7CKD7_9MICC</name>
<dbReference type="Gene3D" id="3.30.1120.10">
    <property type="match status" value="1"/>
</dbReference>